<sequence length="67" mass="7567">MSPKLALFLLDRDQNMMVIFGAPNFNPHIWTGTLTTETEGCPATHSVFLTFRLWKYGNMTSTSEVLS</sequence>
<proteinExistence type="predicted"/>
<dbReference type="Proteomes" id="UP000829196">
    <property type="component" value="Unassembled WGS sequence"/>
</dbReference>
<gene>
    <name evidence="1" type="ORF">KFK09_016857</name>
</gene>
<organism evidence="1 2">
    <name type="scientific">Dendrobium nobile</name>
    <name type="common">Orchid</name>
    <dbReference type="NCBI Taxonomy" id="94219"/>
    <lineage>
        <taxon>Eukaryota</taxon>
        <taxon>Viridiplantae</taxon>
        <taxon>Streptophyta</taxon>
        <taxon>Embryophyta</taxon>
        <taxon>Tracheophyta</taxon>
        <taxon>Spermatophyta</taxon>
        <taxon>Magnoliopsida</taxon>
        <taxon>Liliopsida</taxon>
        <taxon>Asparagales</taxon>
        <taxon>Orchidaceae</taxon>
        <taxon>Epidendroideae</taxon>
        <taxon>Malaxideae</taxon>
        <taxon>Dendrobiinae</taxon>
        <taxon>Dendrobium</taxon>
    </lineage>
</organism>
<evidence type="ECO:0000313" key="2">
    <source>
        <dbReference type="Proteomes" id="UP000829196"/>
    </source>
</evidence>
<keyword evidence="2" id="KW-1185">Reference proteome</keyword>
<comment type="caution">
    <text evidence="1">The sequence shown here is derived from an EMBL/GenBank/DDBJ whole genome shotgun (WGS) entry which is preliminary data.</text>
</comment>
<name>A0A8T3B1T4_DENNO</name>
<dbReference type="EMBL" id="JAGYWB010000012">
    <property type="protein sequence ID" value="KAI0501912.1"/>
    <property type="molecule type" value="Genomic_DNA"/>
</dbReference>
<reference evidence="1" key="1">
    <citation type="journal article" date="2022" name="Front. Genet.">
        <title>Chromosome-Scale Assembly of the Dendrobium nobile Genome Provides Insights Into the Molecular Mechanism of the Biosynthesis of the Medicinal Active Ingredient of Dendrobium.</title>
        <authorList>
            <person name="Xu Q."/>
            <person name="Niu S.-C."/>
            <person name="Li K.-L."/>
            <person name="Zheng P.-J."/>
            <person name="Zhang X.-J."/>
            <person name="Jia Y."/>
            <person name="Liu Y."/>
            <person name="Niu Y.-X."/>
            <person name="Yu L.-H."/>
            <person name="Chen D.-F."/>
            <person name="Zhang G.-Q."/>
        </authorList>
    </citation>
    <scope>NUCLEOTIDE SEQUENCE</scope>
    <source>
        <tissue evidence="1">Leaf</tissue>
    </source>
</reference>
<evidence type="ECO:0000313" key="1">
    <source>
        <dbReference type="EMBL" id="KAI0501912.1"/>
    </source>
</evidence>
<protein>
    <submittedName>
        <fullName evidence="1">Uncharacterized protein</fullName>
    </submittedName>
</protein>
<dbReference type="AlphaFoldDB" id="A0A8T3B1T4"/>
<accession>A0A8T3B1T4</accession>